<accession>A0ABY4E4G1</accession>
<feature type="signal peptide" evidence="1">
    <location>
        <begin position="1"/>
        <end position="20"/>
    </location>
</feature>
<keyword evidence="3" id="KW-0413">Isomerase</keyword>
<sequence length="258" mass="28452">MKKASIAAMVMACMVGVAVAAVPAVEDARVDAMVKQFEQMNQGQAIPAAQLGQIKEQAKQILQRQEILKQEALKQGLDKKPEVQAMLKNLESQVYAEAYVEQLKNTIVISEADLQAKYREMTRELKLQFAEFNSKEDAVKAQQLLLKGANFADLAKSLPEQKQNLEGNWWPAAQMGSFPAEIRGLVKGQITAEPVALEGKFYLFRVADERASKEAPAFEQIKDQLAAEAKNAKVEEQLKALFKANGLEIPEAPVAPAQ</sequence>
<keyword evidence="1" id="KW-0732">Signal</keyword>
<evidence type="ECO:0000313" key="3">
    <source>
        <dbReference type="EMBL" id="UOO88332.1"/>
    </source>
</evidence>
<dbReference type="InterPro" id="IPR027304">
    <property type="entry name" value="Trigger_fact/SurA_dom_sf"/>
</dbReference>
<gene>
    <name evidence="3" type="ORF">LVJ82_12720</name>
</gene>
<dbReference type="SUPFAM" id="SSF54534">
    <property type="entry name" value="FKBP-like"/>
    <property type="match status" value="1"/>
</dbReference>
<protein>
    <submittedName>
        <fullName evidence="3">Peptidyl-prolyl cis-trans isomerase</fullName>
    </submittedName>
</protein>
<dbReference type="EMBL" id="CP091511">
    <property type="protein sequence ID" value="UOO88332.1"/>
    <property type="molecule type" value="Genomic_DNA"/>
</dbReference>
<dbReference type="SUPFAM" id="SSF109998">
    <property type="entry name" value="Triger factor/SurA peptide-binding domain-like"/>
    <property type="match status" value="1"/>
</dbReference>
<dbReference type="Proteomes" id="UP000832011">
    <property type="component" value="Chromosome"/>
</dbReference>
<proteinExistence type="predicted"/>
<dbReference type="RefSeq" id="WP_058357983.1">
    <property type="nucleotide sequence ID" value="NZ_CABKVG010000010.1"/>
</dbReference>
<reference evidence="3 4" key="1">
    <citation type="journal article" date="2022" name="Res Sq">
        <title>Evolution of multicellular longitudinally dividing oral cavity symbionts (Neisseriaceae).</title>
        <authorList>
            <person name="Nyongesa S."/>
            <person name="Weber P."/>
            <person name="Bernet E."/>
            <person name="Pullido F."/>
            <person name="Nieckarz M."/>
            <person name="Delaby M."/>
            <person name="Nieves C."/>
            <person name="Viehboeck T."/>
            <person name="Krause N."/>
            <person name="Rivera-Millot A."/>
            <person name="Nakamura A."/>
            <person name="Vischer N."/>
            <person name="VanNieuwenhze M."/>
            <person name="Brun Y."/>
            <person name="Cava F."/>
            <person name="Bulgheresi S."/>
            <person name="Veyrier F."/>
        </authorList>
    </citation>
    <scope>NUCLEOTIDE SEQUENCE [LARGE SCALE GENOMIC DNA]</scope>
    <source>
        <strain evidence="3 4">SN4</strain>
    </source>
</reference>
<dbReference type="Pfam" id="PF13145">
    <property type="entry name" value="Rotamase_2"/>
    <property type="match status" value="1"/>
</dbReference>
<organism evidence="3 4">
    <name type="scientific">Vitreoscilla massiliensis</name>
    <dbReference type="NCBI Taxonomy" id="1689272"/>
    <lineage>
        <taxon>Bacteria</taxon>
        <taxon>Pseudomonadati</taxon>
        <taxon>Pseudomonadota</taxon>
        <taxon>Betaproteobacteria</taxon>
        <taxon>Neisseriales</taxon>
        <taxon>Neisseriaceae</taxon>
        <taxon>Vitreoscilla</taxon>
    </lineage>
</organism>
<feature type="domain" description="PpiC" evidence="2">
    <location>
        <begin position="109"/>
        <end position="223"/>
    </location>
</feature>
<dbReference type="InterPro" id="IPR046357">
    <property type="entry name" value="PPIase_dom_sf"/>
</dbReference>
<evidence type="ECO:0000313" key="4">
    <source>
        <dbReference type="Proteomes" id="UP000832011"/>
    </source>
</evidence>
<feature type="chain" id="PRO_5046603871" evidence="1">
    <location>
        <begin position="21"/>
        <end position="258"/>
    </location>
</feature>
<evidence type="ECO:0000256" key="1">
    <source>
        <dbReference type="SAM" id="SignalP"/>
    </source>
</evidence>
<dbReference type="InterPro" id="IPR000297">
    <property type="entry name" value="PPIase_PpiC"/>
</dbReference>
<evidence type="ECO:0000259" key="2">
    <source>
        <dbReference type="Pfam" id="PF13145"/>
    </source>
</evidence>
<keyword evidence="4" id="KW-1185">Reference proteome</keyword>
<dbReference type="GO" id="GO:0016853">
    <property type="term" value="F:isomerase activity"/>
    <property type="evidence" value="ECO:0007669"/>
    <property type="project" value="UniProtKB-KW"/>
</dbReference>
<name>A0ABY4E4G1_9NEIS</name>
<dbReference type="Gene3D" id="3.10.50.40">
    <property type="match status" value="1"/>
</dbReference>